<sequence length="124" mass="13877">MIPQVWQMLRKRIATDRRSSENRELAVGHYMDVVFLDAPLDAGKLIKMYQDLSTRLMGRLGSGEKTTLRLSPGAAERAADIKELLDEADYSRKGLYVVSALAVRYLAELDEAGPLPQPELPSLF</sequence>
<keyword evidence="2" id="KW-1185">Reference proteome</keyword>
<protein>
    <submittedName>
        <fullName evidence="1">Uncharacterized protein</fullName>
    </submittedName>
</protein>
<dbReference type="EMBL" id="LJGW01000130">
    <property type="protein sequence ID" value="OEV12589.1"/>
    <property type="molecule type" value="Genomic_DNA"/>
</dbReference>
<dbReference type="RefSeq" id="WP_141747502.1">
    <property type="nucleotide sequence ID" value="NZ_LJGW01000130.1"/>
</dbReference>
<comment type="caution">
    <text evidence="1">The sequence shown here is derived from an EMBL/GenBank/DDBJ whole genome shotgun (WGS) entry which is preliminary data.</text>
</comment>
<gene>
    <name evidence="1" type="ORF">AN218_07650</name>
</gene>
<accession>A0A1E7L8R8</accession>
<reference evidence="1 2" key="1">
    <citation type="journal article" date="2016" name="Front. Microbiol.">
        <title>Comparative Genomics Analysis of Streptomyces Species Reveals Their Adaptation to the Marine Environment and Their Diversity at the Genomic Level.</title>
        <authorList>
            <person name="Tian X."/>
            <person name="Zhang Z."/>
            <person name="Yang T."/>
            <person name="Chen M."/>
            <person name="Li J."/>
            <person name="Chen F."/>
            <person name="Yang J."/>
            <person name="Li W."/>
            <person name="Zhang B."/>
            <person name="Zhang Z."/>
            <person name="Wu J."/>
            <person name="Zhang C."/>
            <person name="Long L."/>
            <person name="Xiao J."/>
        </authorList>
    </citation>
    <scope>NUCLEOTIDE SEQUENCE [LARGE SCALE GENOMIC DNA]</scope>
    <source>
        <strain evidence="1 2">SCSIO 10429</strain>
    </source>
</reference>
<name>A0A1E7L8R8_9ACTN</name>
<evidence type="ECO:0000313" key="2">
    <source>
        <dbReference type="Proteomes" id="UP000176005"/>
    </source>
</evidence>
<dbReference type="Proteomes" id="UP000176005">
    <property type="component" value="Unassembled WGS sequence"/>
</dbReference>
<proteinExistence type="predicted"/>
<evidence type="ECO:0000313" key="1">
    <source>
        <dbReference type="EMBL" id="OEV12589.1"/>
    </source>
</evidence>
<dbReference type="AlphaFoldDB" id="A0A1E7L8R8"/>
<organism evidence="1 2">
    <name type="scientific">Streptomyces nanshensis</name>
    <dbReference type="NCBI Taxonomy" id="518642"/>
    <lineage>
        <taxon>Bacteria</taxon>
        <taxon>Bacillati</taxon>
        <taxon>Actinomycetota</taxon>
        <taxon>Actinomycetes</taxon>
        <taxon>Kitasatosporales</taxon>
        <taxon>Streptomycetaceae</taxon>
        <taxon>Streptomyces</taxon>
    </lineage>
</organism>